<keyword evidence="2" id="KW-1185">Reference proteome</keyword>
<evidence type="ECO:0000313" key="1">
    <source>
        <dbReference type="EMBL" id="KAJ8624965.1"/>
    </source>
</evidence>
<dbReference type="EMBL" id="CM056819">
    <property type="protein sequence ID" value="KAJ8624965.1"/>
    <property type="molecule type" value="Genomic_DNA"/>
</dbReference>
<protein>
    <submittedName>
        <fullName evidence="1">Uncharacterized protein</fullName>
    </submittedName>
</protein>
<sequence>MKKELDKSLRSLKRTESKYVQSPILDNDQYLASIIRMVREVRAVTIAIFESLLCSMSSPKPMAKMSSISKWMGKGRVACESEAKKRSHMEWVDASLLSLTGYKSCRSVETEFVKST</sequence>
<evidence type="ECO:0000313" key="2">
    <source>
        <dbReference type="Proteomes" id="UP001234297"/>
    </source>
</evidence>
<reference evidence="1 2" key="1">
    <citation type="journal article" date="2022" name="Hortic Res">
        <title>A haplotype resolved chromosomal level avocado genome allows analysis of novel avocado genes.</title>
        <authorList>
            <person name="Nath O."/>
            <person name="Fletcher S.J."/>
            <person name="Hayward A."/>
            <person name="Shaw L.M."/>
            <person name="Masouleh A.K."/>
            <person name="Furtado A."/>
            <person name="Henry R.J."/>
            <person name="Mitter N."/>
        </authorList>
    </citation>
    <scope>NUCLEOTIDE SEQUENCE [LARGE SCALE GENOMIC DNA]</scope>
    <source>
        <strain evidence="2">cv. Hass</strain>
    </source>
</reference>
<accession>A0ACC2KVF9</accession>
<organism evidence="1 2">
    <name type="scientific">Persea americana</name>
    <name type="common">Avocado</name>
    <dbReference type="NCBI Taxonomy" id="3435"/>
    <lineage>
        <taxon>Eukaryota</taxon>
        <taxon>Viridiplantae</taxon>
        <taxon>Streptophyta</taxon>
        <taxon>Embryophyta</taxon>
        <taxon>Tracheophyta</taxon>
        <taxon>Spermatophyta</taxon>
        <taxon>Magnoliopsida</taxon>
        <taxon>Magnoliidae</taxon>
        <taxon>Laurales</taxon>
        <taxon>Lauraceae</taxon>
        <taxon>Persea</taxon>
    </lineage>
</organism>
<gene>
    <name evidence="1" type="ORF">MRB53_033495</name>
</gene>
<name>A0ACC2KVF9_PERAE</name>
<dbReference type="Proteomes" id="UP001234297">
    <property type="component" value="Chromosome 11"/>
</dbReference>
<comment type="caution">
    <text evidence="1">The sequence shown here is derived from an EMBL/GenBank/DDBJ whole genome shotgun (WGS) entry which is preliminary data.</text>
</comment>
<proteinExistence type="predicted"/>